<evidence type="ECO:0000313" key="3">
    <source>
        <dbReference type="Proteomes" id="UP000004454"/>
    </source>
</evidence>
<accession>A0A8E0FQ87</accession>
<proteinExistence type="predicted"/>
<sequence>MGLTKKDKMPQETKRRLRARILKAILDERTASKNREATLTAGQDPDDTFTWQPLRRR</sequence>
<evidence type="ECO:0000256" key="1">
    <source>
        <dbReference type="SAM" id="MobiDB-lite"/>
    </source>
</evidence>
<feature type="region of interest" description="Disordered" evidence="1">
    <location>
        <begin position="31"/>
        <end position="57"/>
    </location>
</feature>
<reference evidence="2 3" key="1">
    <citation type="submission" date="2011-12" db="EMBL/GenBank/DDBJ databases">
        <authorList>
            <person name="Brinkac L."/>
            <person name="Radune D."/>
            <person name="Sanka R."/>
            <person name="Selengut J."/>
            <person name="DebRoy C."/>
            <person name="Feng P."/>
            <person name="Fratamico P.M."/>
            <person name="Kapur V."/>
            <person name="Kariyawasam S."/>
            <person name="Losada L."/>
            <person name="Nierman W.C."/>
            <person name="Nelson K."/>
        </authorList>
    </citation>
    <scope>NUCLEOTIDE SEQUENCE [LARGE SCALE GENOMIC DNA]</scope>
    <source>
        <strain evidence="2 3">97.0246</strain>
    </source>
</reference>
<protein>
    <submittedName>
        <fullName evidence="2">Uncharacterized protein</fullName>
    </submittedName>
</protein>
<comment type="caution">
    <text evidence="2">The sequence shown here is derived from an EMBL/GenBank/DDBJ whole genome shotgun (WGS) entry which is preliminary data.</text>
</comment>
<evidence type="ECO:0000313" key="2">
    <source>
        <dbReference type="EMBL" id="EIG93817.1"/>
    </source>
</evidence>
<organism evidence="2 3">
    <name type="scientific">Escherichia coli 97.0246</name>
    <dbReference type="NCBI Taxonomy" id="869670"/>
    <lineage>
        <taxon>Bacteria</taxon>
        <taxon>Pseudomonadati</taxon>
        <taxon>Pseudomonadota</taxon>
        <taxon>Gammaproteobacteria</taxon>
        <taxon>Enterobacterales</taxon>
        <taxon>Enterobacteriaceae</taxon>
        <taxon>Escherichia</taxon>
    </lineage>
</organism>
<dbReference type="EMBL" id="AEZJ02000014">
    <property type="protein sequence ID" value="EIG93817.1"/>
    <property type="molecule type" value="Genomic_DNA"/>
</dbReference>
<name>A0A8E0FQ87_ECOLX</name>
<dbReference type="AlphaFoldDB" id="A0A8E0FQ87"/>
<dbReference type="Proteomes" id="UP000004454">
    <property type="component" value="Unassembled WGS sequence"/>
</dbReference>
<gene>
    <name evidence="2" type="ORF">EC970246_C0004</name>
</gene>